<feature type="signal peptide" evidence="2">
    <location>
        <begin position="1"/>
        <end position="18"/>
    </location>
</feature>
<name>A0A9P4HVF7_9PEZI</name>
<keyword evidence="2" id="KW-0732">Signal</keyword>
<proteinExistence type="predicted"/>
<dbReference type="AlphaFoldDB" id="A0A9P4HVF7"/>
<dbReference type="EMBL" id="ML978725">
    <property type="protein sequence ID" value="KAF2086376.1"/>
    <property type="molecule type" value="Genomic_DNA"/>
</dbReference>
<keyword evidence="4" id="KW-1185">Reference proteome</keyword>
<dbReference type="Gene3D" id="2.70.50.70">
    <property type="match status" value="1"/>
</dbReference>
<accession>A0A9P4HVF7</accession>
<feature type="chain" id="PRO_5040502158" evidence="2">
    <location>
        <begin position="19"/>
        <end position="264"/>
    </location>
</feature>
<keyword evidence="3" id="KW-0503">Monooxygenase</keyword>
<organism evidence="3 4">
    <name type="scientific">Saccharata proteae CBS 121410</name>
    <dbReference type="NCBI Taxonomy" id="1314787"/>
    <lineage>
        <taxon>Eukaryota</taxon>
        <taxon>Fungi</taxon>
        <taxon>Dikarya</taxon>
        <taxon>Ascomycota</taxon>
        <taxon>Pezizomycotina</taxon>
        <taxon>Dothideomycetes</taxon>
        <taxon>Dothideomycetes incertae sedis</taxon>
        <taxon>Botryosphaeriales</taxon>
        <taxon>Saccharataceae</taxon>
        <taxon>Saccharata</taxon>
    </lineage>
</organism>
<dbReference type="PANTHER" id="PTHR36182">
    <property type="entry name" value="PROTEIN, PUTATIVE (AFU_ORTHOLOGUE AFUA_6G10930)-RELATED"/>
    <property type="match status" value="1"/>
</dbReference>
<keyword evidence="3" id="KW-0560">Oxidoreductase</keyword>
<dbReference type="GO" id="GO:0004497">
    <property type="term" value="F:monooxygenase activity"/>
    <property type="evidence" value="ECO:0007669"/>
    <property type="project" value="UniProtKB-KW"/>
</dbReference>
<comment type="caution">
    <text evidence="3">The sequence shown here is derived from an EMBL/GenBank/DDBJ whole genome shotgun (WGS) entry which is preliminary data.</text>
</comment>
<evidence type="ECO:0000256" key="1">
    <source>
        <dbReference type="SAM" id="MobiDB-lite"/>
    </source>
</evidence>
<dbReference type="OrthoDB" id="2342176at2759"/>
<feature type="compositionally biased region" description="Polar residues" evidence="1">
    <location>
        <begin position="194"/>
        <end position="208"/>
    </location>
</feature>
<protein>
    <submittedName>
        <fullName evidence="3">Lytic polysaccharide monooxygenase</fullName>
    </submittedName>
</protein>
<gene>
    <name evidence="3" type="ORF">K490DRAFT_74595</name>
</gene>
<sequence>MHLTALTLLIGALATASAHMQLLYPPPFNASNNPHLNGGTPDSELVYPQGCCAKNNTAICRGYLSLLGTPAGAPVATWTAGQNIIWNITGDTSITGFEGGGTHYGGSCQVGFSVDKGESFQVAASYEGNCPHRNAPSDGSSGQNFEMQVPEELPEGEAVFAWSWINREQEFFMDCAAVTIVGKDGDAGSSSSSTVAAPSYTQAPTPSASEMPATSAASRPKMLIPDPIFHDPKLPKTTAEVKFPDPGPVVVEGDGAYPLELPST</sequence>
<reference evidence="3" key="1">
    <citation type="journal article" date="2020" name="Stud. Mycol.">
        <title>101 Dothideomycetes genomes: a test case for predicting lifestyles and emergence of pathogens.</title>
        <authorList>
            <person name="Haridas S."/>
            <person name="Albert R."/>
            <person name="Binder M."/>
            <person name="Bloem J."/>
            <person name="Labutti K."/>
            <person name="Salamov A."/>
            <person name="Andreopoulos B."/>
            <person name="Baker S."/>
            <person name="Barry K."/>
            <person name="Bills G."/>
            <person name="Bluhm B."/>
            <person name="Cannon C."/>
            <person name="Castanera R."/>
            <person name="Culley D."/>
            <person name="Daum C."/>
            <person name="Ezra D."/>
            <person name="Gonzalez J."/>
            <person name="Henrissat B."/>
            <person name="Kuo A."/>
            <person name="Liang C."/>
            <person name="Lipzen A."/>
            <person name="Lutzoni F."/>
            <person name="Magnuson J."/>
            <person name="Mondo S."/>
            <person name="Nolan M."/>
            <person name="Ohm R."/>
            <person name="Pangilinan J."/>
            <person name="Park H.-J."/>
            <person name="Ramirez L."/>
            <person name="Alfaro M."/>
            <person name="Sun H."/>
            <person name="Tritt A."/>
            <person name="Yoshinaga Y."/>
            <person name="Zwiers L.-H."/>
            <person name="Turgeon B."/>
            <person name="Goodwin S."/>
            <person name="Spatafora J."/>
            <person name="Crous P."/>
            <person name="Grigoriev I."/>
        </authorList>
    </citation>
    <scope>NUCLEOTIDE SEQUENCE</scope>
    <source>
        <strain evidence="3">CBS 121410</strain>
    </source>
</reference>
<evidence type="ECO:0000313" key="4">
    <source>
        <dbReference type="Proteomes" id="UP000799776"/>
    </source>
</evidence>
<dbReference type="PANTHER" id="PTHR36182:SF1">
    <property type="entry name" value="PROTEIN, PUTATIVE (AFU_ORTHOLOGUE AFUA_6G10930)-RELATED"/>
    <property type="match status" value="1"/>
</dbReference>
<feature type="region of interest" description="Disordered" evidence="1">
    <location>
        <begin position="184"/>
        <end position="264"/>
    </location>
</feature>
<evidence type="ECO:0000313" key="3">
    <source>
        <dbReference type="EMBL" id="KAF2086376.1"/>
    </source>
</evidence>
<dbReference type="Proteomes" id="UP000799776">
    <property type="component" value="Unassembled WGS sequence"/>
</dbReference>
<evidence type="ECO:0000256" key="2">
    <source>
        <dbReference type="SAM" id="SignalP"/>
    </source>
</evidence>